<gene>
    <name evidence="1" type="ORF">LWI29_004948</name>
</gene>
<comment type="caution">
    <text evidence="1">The sequence shown here is derived from an EMBL/GenBank/DDBJ whole genome shotgun (WGS) entry which is preliminary data.</text>
</comment>
<organism evidence="1 2">
    <name type="scientific">Acer saccharum</name>
    <name type="common">Sugar maple</name>
    <dbReference type="NCBI Taxonomy" id="4024"/>
    <lineage>
        <taxon>Eukaryota</taxon>
        <taxon>Viridiplantae</taxon>
        <taxon>Streptophyta</taxon>
        <taxon>Embryophyta</taxon>
        <taxon>Tracheophyta</taxon>
        <taxon>Spermatophyta</taxon>
        <taxon>Magnoliopsida</taxon>
        <taxon>eudicotyledons</taxon>
        <taxon>Gunneridae</taxon>
        <taxon>Pentapetalae</taxon>
        <taxon>rosids</taxon>
        <taxon>malvids</taxon>
        <taxon>Sapindales</taxon>
        <taxon>Sapindaceae</taxon>
        <taxon>Hippocastanoideae</taxon>
        <taxon>Acereae</taxon>
        <taxon>Acer</taxon>
    </lineage>
</organism>
<dbReference type="Proteomes" id="UP001168877">
    <property type="component" value="Unassembled WGS sequence"/>
</dbReference>
<sequence>MAEVDIDMEMVDTDMAEAEADVDAELVDAHVDLEVDTVDAEADVDMFFTTEPYAYEPSSLPKYPPSKEMDVKFRDEEARRFTFLSFFMFTMSWINIGR</sequence>
<reference evidence="1" key="2">
    <citation type="submission" date="2023-06" db="EMBL/GenBank/DDBJ databases">
        <authorList>
            <person name="Swenson N.G."/>
            <person name="Wegrzyn J.L."/>
            <person name="Mcevoy S.L."/>
        </authorList>
    </citation>
    <scope>NUCLEOTIDE SEQUENCE</scope>
    <source>
        <strain evidence="1">NS2018</strain>
        <tissue evidence="1">Leaf</tissue>
    </source>
</reference>
<name>A0AA39TAT2_ACESA</name>
<evidence type="ECO:0000313" key="1">
    <source>
        <dbReference type="EMBL" id="KAK0606832.1"/>
    </source>
</evidence>
<dbReference type="EMBL" id="JAUESC010000001">
    <property type="protein sequence ID" value="KAK0606832.1"/>
    <property type="molecule type" value="Genomic_DNA"/>
</dbReference>
<dbReference type="AlphaFoldDB" id="A0AA39TAT2"/>
<protein>
    <submittedName>
        <fullName evidence="1">Uncharacterized protein</fullName>
    </submittedName>
</protein>
<keyword evidence="2" id="KW-1185">Reference proteome</keyword>
<reference evidence="1" key="1">
    <citation type="journal article" date="2022" name="Plant J.">
        <title>Strategies of tolerance reflected in two North American maple genomes.</title>
        <authorList>
            <person name="McEvoy S.L."/>
            <person name="Sezen U.U."/>
            <person name="Trouern-Trend A."/>
            <person name="McMahon S.M."/>
            <person name="Schaberg P.G."/>
            <person name="Yang J."/>
            <person name="Wegrzyn J.L."/>
            <person name="Swenson N.G."/>
        </authorList>
    </citation>
    <scope>NUCLEOTIDE SEQUENCE</scope>
    <source>
        <strain evidence="1">NS2018</strain>
    </source>
</reference>
<proteinExistence type="predicted"/>
<accession>A0AA39TAT2</accession>
<evidence type="ECO:0000313" key="2">
    <source>
        <dbReference type="Proteomes" id="UP001168877"/>
    </source>
</evidence>